<dbReference type="InterPro" id="IPR011990">
    <property type="entry name" value="TPR-like_helical_dom_sf"/>
</dbReference>
<feature type="compositionally biased region" description="Basic and acidic residues" evidence="2">
    <location>
        <begin position="293"/>
        <end position="302"/>
    </location>
</feature>
<evidence type="ECO:0000313" key="6">
    <source>
        <dbReference type="Proteomes" id="UP000646152"/>
    </source>
</evidence>
<evidence type="ECO:0000256" key="1">
    <source>
        <dbReference type="SAM" id="Coils"/>
    </source>
</evidence>
<keyword evidence="3" id="KW-1133">Transmembrane helix</keyword>
<keyword evidence="3" id="KW-0472">Membrane</keyword>
<protein>
    <recommendedName>
        <fullName evidence="7">Alkyl sulfatase dimerisation domain-containing protein</fullName>
    </recommendedName>
</protein>
<dbReference type="Gene3D" id="1.25.40.10">
    <property type="entry name" value="Tetratricopeptide repeat domain"/>
    <property type="match status" value="1"/>
</dbReference>
<sequence length="302" mass="34396">MAKILLSLCFLIISLPTLAQEKPAADAPQAAAETRIPLTPFMERYMLDELKALRSEMASYQIKVTDEIAQKELNVADKAISYANVTVTYFFYLLAGAASVLAIVGWQSLRELKKTARDYAETEMKKITNTYEHKLKQIERELQRKTKVIAENYREIERFQEIHGLWLRASQEQSPQAKIDIYDQILDIKPGDLDAMTHKADAALMMNERQWALSLCNRVLQVDQQNAHALYQRACAHAGVGHEEQALSDLELAVQNNVHLRDVAAEDEEFEPLRQHPRFIELTNDGTDQSTEETEHPGKKTS</sequence>
<gene>
    <name evidence="5" type="ORF">GCM10011502_19740</name>
</gene>
<feature type="coiled-coil region" evidence="1">
    <location>
        <begin position="128"/>
        <end position="155"/>
    </location>
</feature>
<organism evidence="5 6">
    <name type="scientific">Oceanisphaera marina</name>
    <dbReference type="NCBI Taxonomy" id="2017550"/>
    <lineage>
        <taxon>Bacteria</taxon>
        <taxon>Pseudomonadati</taxon>
        <taxon>Pseudomonadota</taxon>
        <taxon>Gammaproteobacteria</taxon>
        <taxon>Aeromonadales</taxon>
        <taxon>Aeromonadaceae</taxon>
        <taxon>Oceanisphaera</taxon>
    </lineage>
</organism>
<keyword evidence="6" id="KW-1185">Reference proteome</keyword>
<dbReference type="EMBL" id="BMKE01000015">
    <property type="protein sequence ID" value="GGB46410.1"/>
    <property type="molecule type" value="Genomic_DNA"/>
</dbReference>
<evidence type="ECO:0008006" key="7">
    <source>
        <dbReference type="Google" id="ProtNLM"/>
    </source>
</evidence>
<comment type="caution">
    <text evidence="5">The sequence shown here is derived from an EMBL/GenBank/DDBJ whole genome shotgun (WGS) entry which is preliminary data.</text>
</comment>
<evidence type="ECO:0000313" key="5">
    <source>
        <dbReference type="EMBL" id="GGB46410.1"/>
    </source>
</evidence>
<keyword evidence="4" id="KW-0732">Signal</keyword>
<feature type="chain" id="PRO_5046179808" description="Alkyl sulfatase dimerisation domain-containing protein" evidence="4">
    <location>
        <begin position="20"/>
        <end position="302"/>
    </location>
</feature>
<name>A0ABQ1IPB8_9GAMM</name>
<feature type="signal peptide" evidence="4">
    <location>
        <begin position="1"/>
        <end position="19"/>
    </location>
</feature>
<dbReference type="RefSeq" id="WP_188629959.1">
    <property type="nucleotide sequence ID" value="NZ_BMKE01000015.1"/>
</dbReference>
<feature type="region of interest" description="Disordered" evidence="2">
    <location>
        <begin position="267"/>
        <end position="302"/>
    </location>
</feature>
<dbReference type="NCBIfam" id="NF047558">
    <property type="entry name" value="TPR_END_plus"/>
    <property type="match status" value="1"/>
</dbReference>
<proteinExistence type="predicted"/>
<dbReference type="SUPFAM" id="SSF48452">
    <property type="entry name" value="TPR-like"/>
    <property type="match status" value="1"/>
</dbReference>
<evidence type="ECO:0000256" key="4">
    <source>
        <dbReference type="SAM" id="SignalP"/>
    </source>
</evidence>
<evidence type="ECO:0000256" key="3">
    <source>
        <dbReference type="SAM" id="Phobius"/>
    </source>
</evidence>
<dbReference type="Proteomes" id="UP000646152">
    <property type="component" value="Unassembled WGS sequence"/>
</dbReference>
<feature type="transmembrane region" description="Helical" evidence="3">
    <location>
        <begin position="89"/>
        <end position="109"/>
    </location>
</feature>
<keyword evidence="1" id="KW-0175">Coiled coil</keyword>
<reference evidence="6" key="1">
    <citation type="journal article" date="2019" name="Int. J. Syst. Evol. Microbiol.">
        <title>The Global Catalogue of Microorganisms (GCM) 10K type strain sequencing project: providing services to taxonomists for standard genome sequencing and annotation.</title>
        <authorList>
            <consortium name="The Broad Institute Genomics Platform"/>
            <consortium name="The Broad Institute Genome Sequencing Center for Infectious Disease"/>
            <person name="Wu L."/>
            <person name="Ma J."/>
        </authorList>
    </citation>
    <scope>NUCLEOTIDE SEQUENCE [LARGE SCALE GENOMIC DNA]</scope>
    <source>
        <strain evidence="6">CGMCC 1.15923</strain>
    </source>
</reference>
<keyword evidence="3" id="KW-0812">Transmembrane</keyword>
<accession>A0ABQ1IPB8</accession>
<evidence type="ECO:0000256" key="2">
    <source>
        <dbReference type="SAM" id="MobiDB-lite"/>
    </source>
</evidence>